<dbReference type="OMA" id="GHEKMLH"/>
<evidence type="ECO:0000256" key="7">
    <source>
        <dbReference type="ARBA" id="ARBA00023136"/>
    </source>
</evidence>
<evidence type="ECO:0000313" key="14">
    <source>
        <dbReference type="Proteomes" id="UP000011715"/>
    </source>
</evidence>
<dbReference type="VEuPathDB" id="FungiDB:MAPG_01012"/>
<dbReference type="InterPro" id="IPR027469">
    <property type="entry name" value="Cation_efflux_TMD_sf"/>
</dbReference>
<evidence type="ECO:0000256" key="3">
    <source>
        <dbReference type="ARBA" id="ARBA00022448"/>
    </source>
</evidence>
<reference evidence="13" key="4">
    <citation type="journal article" date="2015" name="G3 (Bethesda)">
        <title>Genome sequences of three phytopathogenic species of the Magnaporthaceae family of fungi.</title>
        <authorList>
            <person name="Okagaki L.H."/>
            <person name="Nunes C.C."/>
            <person name="Sailsbery J."/>
            <person name="Clay B."/>
            <person name="Brown D."/>
            <person name="John T."/>
            <person name="Oh Y."/>
            <person name="Young N."/>
            <person name="Fitzgerald M."/>
            <person name="Haas B.J."/>
            <person name="Zeng Q."/>
            <person name="Young S."/>
            <person name="Adiconis X."/>
            <person name="Fan L."/>
            <person name="Levin J.Z."/>
            <person name="Mitchell T.K."/>
            <person name="Okubara P.A."/>
            <person name="Farman M.L."/>
            <person name="Kohn L.M."/>
            <person name="Birren B."/>
            <person name="Ma L.-J."/>
            <person name="Dean R.A."/>
        </authorList>
    </citation>
    <scope>NUCLEOTIDE SEQUENCE</scope>
    <source>
        <strain evidence="13">ATCC 64411 / 73-15</strain>
    </source>
</reference>
<evidence type="ECO:0000256" key="4">
    <source>
        <dbReference type="ARBA" id="ARBA00022692"/>
    </source>
</evidence>
<reference evidence="14" key="1">
    <citation type="submission" date="2010-05" db="EMBL/GenBank/DDBJ databases">
        <title>The genome sequence of Magnaporthe poae strain ATCC 64411.</title>
        <authorList>
            <person name="Ma L.-J."/>
            <person name="Dead R."/>
            <person name="Young S."/>
            <person name="Zeng Q."/>
            <person name="Koehrsen M."/>
            <person name="Alvarado L."/>
            <person name="Berlin A."/>
            <person name="Chapman S.B."/>
            <person name="Chen Z."/>
            <person name="Freedman E."/>
            <person name="Gellesch M."/>
            <person name="Goldberg J."/>
            <person name="Griggs A."/>
            <person name="Gujja S."/>
            <person name="Heilman E.R."/>
            <person name="Heiman D."/>
            <person name="Hepburn T."/>
            <person name="Howarth C."/>
            <person name="Jen D."/>
            <person name="Larson L."/>
            <person name="Mehta T."/>
            <person name="Neiman D."/>
            <person name="Pearson M."/>
            <person name="Roberts A."/>
            <person name="Saif S."/>
            <person name="Shea T."/>
            <person name="Shenoy N."/>
            <person name="Sisk P."/>
            <person name="Stolte C."/>
            <person name="Sykes S."/>
            <person name="Walk T."/>
            <person name="White J."/>
            <person name="Yandava C."/>
            <person name="Haas B."/>
            <person name="Nusbaum C."/>
            <person name="Birren B."/>
        </authorList>
    </citation>
    <scope>NUCLEOTIDE SEQUENCE [LARGE SCALE GENOMIC DNA]</scope>
    <source>
        <strain evidence="14">ATCC 64411 / 73-15</strain>
    </source>
</reference>
<dbReference type="STRING" id="644358.A0A0C4DMK3"/>
<keyword evidence="4 9" id="KW-0812">Transmembrane</keyword>
<evidence type="ECO:0000256" key="8">
    <source>
        <dbReference type="SAM" id="MobiDB-lite"/>
    </source>
</evidence>
<dbReference type="Pfam" id="PF01545">
    <property type="entry name" value="Cation_efflux"/>
    <property type="match status" value="1"/>
</dbReference>
<reference evidence="12" key="2">
    <citation type="submission" date="2010-05" db="EMBL/GenBank/DDBJ databases">
        <title>The Genome Sequence of Magnaporthe poae strain ATCC 64411.</title>
        <authorList>
            <consortium name="The Broad Institute Genome Sequencing Platform"/>
            <consortium name="Broad Institute Genome Sequencing Center for Infectious Disease"/>
            <person name="Ma L.-J."/>
            <person name="Dead R."/>
            <person name="Young S."/>
            <person name="Zeng Q."/>
            <person name="Koehrsen M."/>
            <person name="Alvarado L."/>
            <person name="Berlin A."/>
            <person name="Chapman S.B."/>
            <person name="Chen Z."/>
            <person name="Freedman E."/>
            <person name="Gellesch M."/>
            <person name="Goldberg J."/>
            <person name="Griggs A."/>
            <person name="Gujja S."/>
            <person name="Heilman E.R."/>
            <person name="Heiman D."/>
            <person name="Hepburn T."/>
            <person name="Howarth C."/>
            <person name="Jen D."/>
            <person name="Larson L."/>
            <person name="Mehta T."/>
            <person name="Neiman D."/>
            <person name="Pearson M."/>
            <person name="Roberts A."/>
            <person name="Saif S."/>
            <person name="Shea T."/>
            <person name="Shenoy N."/>
            <person name="Sisk P."/>
            <person name="Stolte C."/>
            <person name="Sykes S."/>
            <person name="Walk T."/>
            <person name="White J."/>
            <person name="Yandava C."/>
            <person name="Haas B."/>
            <person name="Nusbaum C."/>
            <person name="Birren B."/>
        </authorList>
    </citation>
    <scope>NUCLEOTIDE SEQUENCE</scope>
    <source>
        <strain evidence="12">ATCC 64411</strain>
    </source>
</reference>
<keyword evidence="7 9" id="KW-0472">Membrane</keyword>
<sequence>MALSISRKQRLTAAVIISSIFFVVELLVVFETRSLALLADSFHYINDIIGFVVALSAIHLSERTRVPRRLSFGWQRASLLGAFFNGVFLLALGLSIFLQSIERFVSLQTVQNAEHVFIMGCVGLGLNILCVLVLHESHRHDVSGDRAHSEDDAEAMGSGQTRRLTNDGVCTPLTIRSEAAPHANHRHNLASASPQPASRDLGMLGVMLHVAGDALNNLGVTVAALVIWKTESPVRYYADPSVGVFIAVVILVTAVPLVRKSGEILLQSTPPDVNPDDVVHDLEKIPGVQSVRELRIWRLDQRETVASLHLSVEDEALCMFMEKAKTASECLHAYGIHTSTIQPEVLPCMATELPAPSGSGTSGSSSILAGSTDHERARNACQLQCRGCQLGPGSVCCR</sequence>
<evidence type="ECO:0000256" key="2">
    <source>
        <dbReference type="ARBA" id="ARBA00008873"/>
    </source>
</evidence>
<reference evidence="12" key="3">
    <citation type="submission" date="2011-03" db="EMBL/GenBank/DDBJ databases">
        <title>Annotation of Magnaporthe poae ATCC 64411.</title>
        <authorList>
            <person name="Ma L.-J."/>
            <person name="Dead R."/>
            <person name="Young S.K."/>
            <person name="Zeng Q."/>
            <person name="Gargeya S."/>
            <person name="Fitzgerald M."/>
            <person name="Haas B."/>
            <person name="Abouelleil A."/>
            <person name="Alvarado L."/>
            <person name="Arachchi H.M."/>
            <person name="Berlin A."/>
            <person name="Brown A."/>
            <person name="Chapman S.B."/>
            <person name="Chen Z."/>
            <person name="Dunbar C."/>
            <person name="Freedman E."/>
            <person name="Gearin G."/>
            <person name="Gellesch M."/>
            <person name="Goldberg J."/>
            <person name="Griggs A."/>
            <person name="Gujja S."/>
            <person name="Heiman D."/>
            <person name="Howarth C."/>
            <person name="Larson L."/>
            <person name="Lui A."/>
            <person name="MacDonald P.J.P."/>
            <person name="Mehta T."/>
            <person name="Montmayeur A."/>
            <person name="Murphy C."/>
            <person name="Neiman D."/>
            <person name="Pearson M."/>
            <person name="Priest M."/>
            <person name="Roberts A."/>
            <person name="Saif S."/>
            <person name="Shea T."/>
            <person name="Shenoy N."/>
            <person name="Sisk P."/>
            <person name="Stolte C."/>
            <person name="Sykes S."/>
            <person name="Yandava C."/>
            <person name="Wortman J."/>
            <person name="Nusbaum C."/>
            <person name="Birren B."/>
        </authorList>
    </citation>
    <scope>NUCLEOTIDE SEQUENCE</scope>
    <source>
        <strain evidence="12">ATCC 64411</strain>
    </source>
</reference>
<keyword evidence="5" id="KW-0862">Zinc</keyword>
<feature type="domain" description="Cation efflux protein transmembrane" evidence="10">
    <location>
        <begin position="11"/>
        <end position="266"/>
    </location>
</feature>
<dbReference type="PANTHER" id="PTHR45820:SF5">
    <property type="entry name" value="DIFFUSION FACILITATOR FAMILY METAL ION TRANSPORTER, PUTATIVE-RELATED"/>
    <property type="match status" value="1"/>
</dbReference>
<feature type="region of interest" description="Disordered" evidence="8">
    <location>
        <begin position="143"/>
        <end position="166"/>
    </location>
</feature>
<proteinExistence type="inferred from homology"/>
<organism evidence="13 14">
    <name type="scientific">Magnaporthiopsis poae (strain ATCC 64411 / 73-15)</name>
    <name type="common">Kentucky bluegrass fungus</name>
    <name type="synonym">Magnaporthe poae</name>
    <dbReference type="NCBI Taxonomy" id="644358"/>
    <lineage>
        <taxon>Eukaryota</taxon>
        <taxon>Fungi</taxon>
        <taxon>Dikarya</taxon>
        <taxon>Ascomycota</taxon>
        <taxon>Pezizomycotina</taxon>
        <taxon>Sordariomycetes</taxon>
        <taxon>Sordariomycetidae</taxon>
        <taxon>Magnaporthales</taxon>
        <taxon>Magnaporthaceae</taxon>
        <taxon>Magnaporthiopsis</taxon>
    </lineage>
</organism>
<name>A0A0C4DMK3_MAGP6</name>
<evidence type="ECO:0000256" key="1">
    <source>
        <dbReference type="ARBA" id="ARBA00004141"/>
    </source>
</evidence>
<dbReference type="AlphaFoldDB" id="A0A0C4DMK3"/>
<evidence type="ECO:0000256" key="6">
    <source>
        <dbReference type="ARBA" id="ARBA00022989"/>
    </source>
</evidence>
<keyword evidence="6 9" id="KW-1133">Transmembrane helix</keyword>
<feature type="transmembrane region" description="Helical" evidence="9">
    <location>
        <begin position="42"/>
        <end position="61"/>
    </location>
</feature>
<evidence type="ECO:0000313" key="12">
    <source>
        <dbReference type="EMBL" id="KLU81932.1"/>
    </source>
</evidence>
<comment type="subcellular location">
    <subcellularLocation>
        <location evidence="1">Membrane</location>
        <topology evidence="1">Multi-pass membrane protein</topology>
    </subcellularLocation>
</comment>
<dbReference type="GO" id="GO:0016020">
    <property type="term" value="C:membrane"/>
    <property type="evidence" value="ECO:0007669"/>
    <property type="project" value="UniProtKB-SubCell"/>
</dbReference>
<evidence type="ECO:0000256" key="9">
    <source>
        <dbReference type="SAM" id="Phobius"/>
    </source>
</evidence>
<dbReference type="EMBL" id="ADBL01000238">
    <property type="status" value="NOT_ANNOTATED_CDS"/>
    <property type="molecule type" value="Genomic_DNA"/>
</dbReference>
<dbReference type="SUPFAM" id="SSF161111">
    <property type="entry name" value="Cation efflux protein transmembrane domain-like"/>
    <property type="match status" value="1"/>
</dbReference>
<dbReference type="GO" id="GO:0006882">
    <property type="term" value="P:intracellular zinc ion homeostasis"/>
    <property type="evidence" value="ECO:0007669"/>
    <property type="project" value="TreeGrafter"/>
</dbReference>
<dbReference type="Proteomes" id="UP000011715">
    <property type="component" value="Unassembled WGS sequence"/>
</dbReference>
<dbReference type="Pfam" id="PF16916">
    <property type="entry name" value="ZT_dimer"/>
    <property type="match status" value="1"/>
</dbReference>
<dbReference type="Gene3D" id="1.20.1510.10">
    <property type="entry name" value="Cation efflux protein transmembrane domain"/>
    <property type="match status" value="1"/>
</dbReference>
<dbReference type="InterPro" id="IPR058533">
    <property type="entry name" value="Cation_efflux_TM"/>
</dbReference>
<dbReference type="PANTHER" id="PTHR45820">
    <property type="entry name" value="FI23527P1"/>
    <property type="match status" value="1"/>
</dbReference>
<feature type="transmembrane region" description="Helical" evidence="9">
    <location>
        <begin position="116"/>
        <end position="134"/>
    </location>
</feature>
<feature type="transmembrane region" description="Helical" evidence="9">
    <location>
        <begin position="240"/>
        <end position="258"/>
    </location>
</feature>
<gene>
    <name evidence="12" type="ORF">MAPG_01012</name>
</gene>
<dbReference type="OrthoDB" id="9944568at2759"/>
<keyword evidence="3" id="KW-0813">Transport</keyword>
<dbReference type="InterPro" id="IPR027470">
    <property type="entry name" value="Cation_efflux_CTD"/>
</dbReference>
<evidence type="ECO:0000313" key="13">
    <source>
        <dbReference type="EnsemblFungi" id="MAPG_01012T0"/>
    </source>
</evidence>
<evidence type="ECO:0000259" key="10">
    <source>
        <dbReference type="Pfam" id="PF01545"/>
    </source>
</evidence>
<dbReference type="eggNOG" id="KOG1483">
    <property type="taxonomic scope" value="Eukaryota"/>
</dbReference>
<feature type="transmembrane region" description="Helical" evidence="9">
    <location>
        <begin position="82"/>
        <end position="101"/>
    </location>
</feature>
<dbReference type="GO" id="GO:0005385">
    <property type="term" value="F:zinc ion transmembrane transporter activity"/>
    <property type="evidence" value="ECO:0007669"/>
    <property type="project" value="TreeGrafter"/>
</dbReference>
<keyword evidence="14" id="KW-1185">Reference proteome</keyword>
<dbReference type="EMBL" id="GL876966">
    <property type="protein sequence ID" value="KLU81932.1"/>
    <property type="molecule type" value="Genomic_DNA"/>
</dbReference>
<reference evidence="13" key="5">
    <citation type="submission" date="2015-06" db="UniProtKB">
        <authorList>
            <consortium name="EnsemblFungi"/>
        </authorList>
    </citation>
    <scope>IDENTIFICATION</scope>
    <source>
        <strain evidence="13">ATCC 64411</strain>
    </source>
</reference>
<protein>
    <submittedName>
        <fullName evidence="12">Cation efflux system protein czcD</fullName>
    </submittedName>
</protein>
<dbReference type="NCBIfam" id="TIGR01297">
    <property type="entry name" value="CDF"/>
    <property type="match status" value="1"/>
</dbReference>
<evidence type="ECO:0000256" key="5">
    <source>
        <dbReference type="ARBA" id="ARBA00022833"/>
    </source>
</evidence>
<feature type="transmembrane region" description="Helical" evidence="9">
    <location>
        <begin position="12"/>
        <end position="30"/>
    </location>
</feature>
<evidence type="ECO:0000259" key="11">
    <source>
        <dbReference type="Pfam" id="PF16916"/>
    </source>
</evidence>
<dbReference type="EnsemblFungi" id="MAPG_01012T0">
    <property type="protein sequence ID" value="MAPG_01012T0"/>
    <property type="gene ID" value="MAPG_01012"/>
</dbReference>
<feature type="domain" description="Cation efflux protein cytoplasmic" evidence="11">
    <location>
        <begin position="270"/>
        <end position="344"/>
    </location>
</feature>
<dbReference type="InterPro" id="IPR002524">
    <property type="entry name" value="Cation_efflux"/>
</dbReference>
<accession>A0A0C4DMK3</accession>
<comment type="similarity">
    <text evidence="2">Belongs to the cation diffusion facilitator (CDF) transporter (TC 2.A.4) family. SLC30A subfamily.</text>
</comment>